<name>I0YZ58_COCSC</name>
<dbReference type="GeneID" id="17041669"/>
<dbReference type="Proteomes" id="UP000007264">
    <property type="component" value="Unassembled WGS sequence"/>
</dbReference>
<comment type="caution">
    <text evidence="1">The sequence shown here is derived from an EMBL/GenBank/DDBJ whole genome shotgun (WGS) entry which is preliminary data.</text>
</comment>
<organism evidence="1 2">
    <name type="scientific">Coccomyxa subellipsoidea (strain C-169)</name>
    <name type="common">Green microalga</name>
    <dbReference type="NCBI Taxonomy" id="574566"/>
    <lineage>
        <taxon>Eukaryota</taxon>
        <taxon>Viridiplantae</taxon>
        <taxon>Chlorophyta</taxon>
        <taxon>core chlorophytes</taxon>
        <taxon>Trebouxiophyceae</taxon>
        <taxon>Trebouxiophyceae incertae sedis</taxon>
        <taxon>Coccomyxaceae</taxon>
        <taxon>Coccomyxa</taxon>
        <taxon>Coccomyxa subellipsoidea</taxon>
    </lineage>
</organism>
<dbReference type="KEGG" id="csl:COCSUDRAFT_33163"/>
<dbReference type="AlphaFoldDB" id="I0YZ58"/>
<gene>
    <name evidence="1" type="ORF">COCSUDRAFT_33163</name>
</gene>
<evidence type="ECO:0000313" key="2">
    <source>
        <dbReference type="Proteomes" id="UP000007264"/>
    </source>
</evidence>
<evidence type="ECO:0000313" key="1">
    <source>
        <dbReference type="EMBL" id="EIE23677.1"/>
    </source>
</evidence>
<reference evidence="1 2" key="1">
    <citation type="journal article" date="2012" name="Genome Biol.">
        <title>The genome of the polar eukaryotic microalga coccomyxa subellipsoidea reveals traits of cold adaptation.</title>
        <authorList>
            <person name="Blanc G."/>
            <person name="Agarkova I."/>
            <person name="Grimwood J."/>
            <person name="Kuo A."/>
            <person name="Brueggeman A."/>
            <person name="Dunigan D."/>
            <person name="Gurnon J."/>
            <person name="Ladunga I."/>
            <person name="Lindquist E."/>
            <person name="Lucas S."/>
            <person name="Pangilinan J."/>
            <person name="Proschold T."/>
            <person name="Salamov A."/>
            <person name="Schmutz J."/>
            <person name="Weeks D."/>
            <person name="Yamada T."/>
            <person name="Claverie J.M."/>
            <person name="Grigoriev I."/>
            <person name="Van Etten J."/>
            <person name="Lomsadze A."/>
            <person name="Borodovsky M."/>
        </authorList>
    </citation>
    <scope>NUCLEOTIDE SEQUENCE [LARGE SCALE GENOMIC DNA]</scope>
    <source>
        <strain evidence="1 2">C-169</strain>
    </source>
</reference>
<dbReference type="RefSeq" id="XP_005648221.1">
    <property type="nucleotide sequence ID" value="XM_005648164.1"/>
</dbReference>
<dbReference type="EMBL" id="AGSI01000007">
    <property type="protein sequence ID" value="EIE23677.1"/>
    <property type="molecule type" value="Genomic_DNA"/>
</dbReference>
<proteinExistence type="predicted"/>
<keyword evidence="2" id="KW-1185">Reference proteome</keyword>
<sequence length="119" mass="13321">MSPSASNVNIDAASAQQYPTAHWPWPVGQQWHSALCNLRSPINTVWLPVEGGLNMPSQHQPQSSNRNPIMHCRTPAARHCRVRRKYRLHVHRQGAILTAQALHSTDSNLIHHTNAIQCG</sequence>
<accession>I0YZ58</accession>
<protein>
    <submittedName>
        <fullName evidence="1">Uncharacterized protein</fullName>
    </submittedName>
</protein>